<reference evidence="2 3" key="1">
    <citation type="submission" date="2017-03" db="EMBL/GenBank/DDBJ databases">
        <title>Foreign affairs: Plasmid Transfer between Roseobacters and Rhizobia.</title>
        <authorList>
            <person name="Bartling P."/>
            <person name="Bunk B."/>
            <person name="Overmann J."/>
            <person name="Brinkmann H."/>
            <person name="Petersen J."/>
        </authorList>
    </citation>
    <scope>NUCLEOTIDE SEQUENCE [LARGE SCALE GENOMIC DNA]</scope>
    <source>
        <strain evidence="2 3">MACL11</strain>
    </source>
</reference>
<dbReference type="AlphaFoldDB" id="A0A1U9Z568"/>
<dbReference type="STRING" id="1122214.Mame_03554"/>
<dbReference type="eggNOG" id="COG5449">
    <property type="taxonomic scope" value="Bacteria"/>
</dbReference>
<gene>
    <name evidence="2" type="ORF">Mame_03554</name>
</gene>
<name>A0A1U9Z568_9HYPH</name>
<dbReference type="EMBL" id="CP020330">
    <property type="protein sequence ID" value="AQZ52859.1"/>
    <property type="molecule type" value="Genomic_DNA"/>
</dbReference>
<dbReference type="Pfam" id="PF09931">
    <property type="entry name" value="Phage_phiJL001_Gp84_N"/>
    <property type="match status" value="1"/>
</dbReference>
<dbReference type="InterPro" id="IPR011928">
    <property type="entry name" value="Phage_phiJL001_Gp84"/>
</dbReference>
<evidence type="ECO:0000313" key="3">
    <source>
        <dbReference type="Proteomes" id="UP000191135"/>
    </source>
</evidence>
<dbReference type="Pfam" id="PF09356">
    <property type="entry name" value="Phage_BR0599"/>
    <property type="match status" value="1"/>
</dbReference>
<dbReference type="KEGG" id="mmed:Mame_03554"/>
<organism evidence="2 3">
    <name type="scientific">Martelella mediterranea DSM 17316</name>
    <dbReference type="NCBI Taxonomy" id="1122214"/>
    <lineage>
        <taxon>Bacteria</taxon>
        <taxon>Pseudomonadati</taxon>
        <taxon>Pseudomonadota</taxon>
        <taxon>Alphaproteobacteria</taxon>
        <taxon>Hyphomicrobiales</taxon>
        <taxon>Aurantimonadaceae</taxon>
        <taxon>Martelella</taxon>
    </lineage>
</organism>
<evidence type="ECO:0000259" key="1">
    <source>
        <dbReference type="Pfam" id="PF09356"/>
    </source>
</evidence>
<proteinExistence type="predicted"/>
<protein>
    <recommendedName>
        <fullName evidence="1">Bacteriophage phiJL001 Gp84 C-terminal domain-containing protein</fullName>
    </recommendedName>
</protein>
<dbReference type="InterPro" id="IPR018964">
    <property type="entry name" value="Phage_phiJL001_Gp84_C"/>
</dbReference>
<evidence type="ECO:0000313" key="2">
    <source>
        <dbReference type="EMBL" id="AQZ52859.1"/>
    </source>
</evidence>
<dbReference type="NCBIfam" id="TIGR02218">
    <property type="entry name" value="phg_TIGR02218"/>
    <property type="match status" value="1"/>
</dbReference>
<keyword evidence="3" id="KW-1185">Reference proteome</keyword>
<dbReference type="RefSeq" id="WP_018066602.1">
    <property type="nucleotide sequence ID" value="NZ_AQWH01000025.1"/>
</dbReference>
<accession>A0A1U9Z568</accession>
<feature type="domain" description="Bacteriophage phiJL001 Gp84 C-terminal" evidence="1">
    <location>
        <begin position="195"/>
        <end position="277"/>
    </location>
</feature>
<sequence length="296" mass="31403">MREIEAGLLAHLSEDATTVCSCWRVVLKDGAVMGFTEHDHDLHFASTTFLAASGFAATNLETEEGLAASTSEVAGGFSSKAITEEALAAGQYDGARVEAYLVNWRNPSQHQRMYVHEIGEVTREGGGFTAELRSVTHRLSQPQGRSFSRRCDAALGDGKCGFNLATPGFTATGTVVAVDSDAQLTVSVGGEFAAGFFSFGVLSFESGALSGTKADIETNHGAGGSMRLELWLPLEATPAIGDTVRLTAGCDKAFSTCKAKFGNHLNFRGFPHVPGPDFAYSYVNGESEHDGRALYK</sequence>
<dbReference type="OrthoDB" id="1633386at2"/>
<dbReference type="Proteomes" id="UP000191135">
    <property type="component" value="Chromosome"/>
</dbReference>